<protein>
    <submittedName>
        <fullName evidence="1">Uncharacterized protein</fullName>
    </submittedName>
</protein>
<reference evidence="1 2" key="1">
    <citation type="journal article" date="2015" name="Nature">
        <title>rRNA introns, odd ribosomes, and small enigmatic genomes across a large radiation of phyla.</title>
        <authorList>
            <person name="Brown C.T."/>
            <person name="Hug L.A."/>
            <person name="Thomas B.C."/>
            <person name="Sharon I."/>
            <person name="Castelle C.J."/>
            <person name="Singh A."/>
            <person name="Wilkins M.J."/>
            <person name="Williams K.H."/>
            <person name="Banfield J.F."/>
        </authorList>
    </citation>
    <scope>NUCLEOTIDE SEQUENCE [LARGE SCALE GENOMIC DNA]</scope>
</reference>
<comment type="caution">
    <text evidence="1">The sequence shown here is derived from an EMBL/GenBank/DDBJ whole genome shotgun (WGS) entry which is preliminary data.</text>
</comment>
<evidence type="ECO:0000313" key="2">
    <source>
        <dbReference type="Proteomes" id="UP000034794"/>
    </source>
</evidence>
<dbReference type="AlphaFoldDB" id="A0A0G1SI62"/>
<gene>
    <name evidence="1" type="ORF">UX47_C0006G0006</name>
</gene>
<accession>A0A0G1SI62</accession>
<evidence type="ECO:0000313" key="1">
    <source>
        <dbReference type="EMBL" id="KKU33035.1"/>
    </source>
</evidence>
<dbReference type="Proteomes" id="UP000034794">
    <property type="component" value="Unassembled WGS sequence"/>
</dbReference>
<dbReference type="EMBL" id="LCMI01000006">
    <property type="protein sequence ID" value="KKU33035.1"/>
    <property type="molecule type" value="Genomic_DNA"/>
</dbReference>
<sequence length="101" mass="10732">MQQTQGQVRTVVANLIGVTRSSYADKMNCEDAILRITTDRADVSIAFIEQLAKLPGKLIYFQAYGTDGYGNEGSVFVAGGDASFIGSISNLAGPGVHVDPY</sequence>
<proteinExistence type="predicted"/>
<name>A0A0G1SI62_9BACT</name>
<organism evidence="1 2">
    <name type="scientific">Candidatus Collierbacteria bacterium GW2011_GWA2_46_26</name>
    <dbReference type="NCBI Taxonomy" id="1618381"/>
    <lineage>
        <taxon>Bacteria</taxon>
        <taxon>Candidatus Collieribacteriota</taxon>
    </lineage>
</organism>